<accession>A0A7J6MNG7</accession>
<dbReference type="OrthoDB" id="10557625at2759"/>
<protein>
    <submittedName>
        <fullName evidence="2">Uncharacterized protein</fullName>
    </submittedName>
</protein>
<comment type="caution">
    <text evidence="2">The sequence shown here is derived from an EMBL/GenBank/DDBJ whole genome shotgun (WGS) entry which is preliminary data.</text>
</comment>
<feature type="region of interest" description="Disordered" evidence="1">
    <location>
        <begin position="158"/>
        <end position="177"/>
    </location>
</feature>
<keyword evidence="3" id="KW-1185">Reference proteome</keyword>
<reference evidence="2 3" key="1">
    <citation type="submission" date="2020-04" db="EMBL/GenBank/DDBJ databases">
        <title>Perkinsus chesapeaki whole genome sequence.</title>
        <authorList>
            <person name="Bogema D.R."/>
        </authorList>
    </citation>
    <scope>NUCLEOTIDE SEQUENCE [LARGE SCALE GENOMIC DNA]</scope>
    <source>
        <strain evidence="2">ATCC PRA-425</strain>
    </source>
</reference>
<dbReference type="Proteomes" id="UP000591131">
    <property type="component" value="Unassembled WGS sequence"/>
</dbReference>
<dbReference type="EMBL" id="JAAPAO010000107">
    <property type="protein sequence ID" value="KAF4672511.1"/>
    <property type="molecule type" value="Genomic_DNA"/>
</dbReference>
<gene>
    <name evidence="2" type="ORF">FOL47_000426</name>
</gene>
<evidence type="ECO:0000256" key="1">
    <source>
        <dbReference type="SAM" id="MobiDB-lite"/>
    </source>
</evidence>
<proteinExistence type="predicted"/>
<evidence type="ECO:0000313" key="2">
    <source>
        <dbReference type="EMBL" id="KAF4672511.1"/>
    </source>
</evidence>
<sequence>MIHSSRFQSSLDLPRLQPKGWESKMALLQRQLDSLERGMQYLTDRRRFTQEMYSSGWRPASINREVPSSILAQSAYTSDSVSSWSSGASCVSGVTTGVTREDRTAEYKIANVMERPLPKAMGEKAVQAVVVNEGRKAGHAPQGKEENEWQTAAREYRENRASSNGEVTFRPINNGDHKGEQKAVIEEEHRSFADILREKIGGSDEPLANFGKDATLVGGAKQELKPIKAVRVMVEGGRFECTVVGDRGEKENYELMVGMGTSMSTRISSSSLYGHIPNSLLMPSIGQYLFRFCKGLFQLFGILAGIGKCHDTEMYSHKLLKVKF</sequence>
<name>A0A7J6MNG7_PERCH</name>
<organism evidence="2 3">
    <name type="scientific">Perkinsus chesapeaki</name>
    <name type="common">Clam parasite</name>
    <name type="synonym">Perkinsus andrewsi</name>
    <dbReference type="NCBI Taxonomy" id="330153"/>
    <lineage>
        <taxon>Eukaryota</taxon>
        <taxon>Sar</taxon>
        <taxon>Alveolata</taxon>
        <taxon>Perkinsozoa</taxon>
        <taxon>Perkinsea</taxon>
        <taxon>Perkinsida</taxon>
        <taxon>Perkinsidae</taxon>
        <taxon>Perkinsus</taxon>
    </lineage>
</organism>
<evidence type="ECO:0000313" key="3">
    <source>
        <dbReference type="Proteomes" id="UP000591131"/>
    </source>
</evidence>
<dbReference type="AlphaFoldDB" id="A0A7J6MNG7"/>